<gene>
    <name evidence="1" type="ORF">DPMN_191233</name>
</gene>
<evidence type="ECO:0000313" key="1">
    <source>
        <dbReference type="EMBL" id="KAH3690562.1"/>
    </source>
</evidence>
<name>A0A9D4B609_DREPO</name>
<keyword evidence="2" id="KW-1185">Reference proteome</keyword>
<dbReference type="AlphaFoldDB" id="A0A9D4B609"/>
<reference evidence="1" key="1">
    <citation type="journal article" date="2019" name="bioRxiv">
        <title>The Genome of the Zebra Mussel, Dreissena polymorpha: A Resource for Invasive Species Research.</title>
        <authorList>
            <person name="McCartney M.A."/>
            <person name="Auch B."/>
            <person name="Kono T."/>
            <person name="Mallez S."/>
            <person name="Zhang Y."/>
            <person name="Obille A."/>
            <person name="Becker A."/>
            <person name="Abrahante J.E."/>
            <person name="Garbe J."/>
            <person name="Badalamenti J.P."/>
            <person name="Herman A."/>
            <person name="Mangelson H."/>
            <person name="Liachko I."/>
            <person name="Sullivan S."/>
            <person name="Sone E.D."/>
            <person name="Koren S."/>
            <person name="Silverstein K.A.T."/>
            <person name="Beckman K.B."/>
            <person name="Gohl D.M."/>
        </authorList>
    </citation>
    <scope>NUCLEOTIDE SEQUENCE</scope>
    <source>
        <strain evidence="1">Duluth1</strain>
        <tissue evidence="1">Whole animal</tissue>
    </source>
</reference>
<reference evidence="1" key="2">
    <citation type="submission" date="2020-11" db="EMBL/GenBank/DDBJ databases">
        <authorList>
            <person name="McCartney M.A."/>
            <person name="Auch B."/>
            <person name="Kono T."/>
            <person name="Mallez S."/>
            <person name="Becker A."/>
            <person name="Gohl D.M."/>
            <person name="Silverstein K.A.T."/>
            <person name="Koren S."/>
            <person name="Bechman K.B."/>
            <person name="Herman A."/>
            <person name="Abrahante J.E."/>
            <person name="Garbe J."/>
        </authorList>
    </citation>
    <scope>NUCLEOTIDE SEQUENCE</scope>
    <source>
        <strain evidence="1">Duluth1</strain>
        <tissue evidence="1">Whole animal</tissue>
    </source>
</reference>
<sequence length="74" mass="8528">MLFDPSKCESIPFTKQRHVLSFMVTDSQLLQVEGTYWSHCTNNCFGKVMLMRSEHRPTTPLLSSDETSTNSRLM</sequence>
<dbReference type="EMBL" id="JAIWYP010000060">
    <property type="protein sequence ID" value="KAH3690562.1"/>
    <property type="molecule type" value="Genomic_DNA"/>
</dbReference>
<dbReference type="Proteomes" id="UP000828390">
    <property type="component" value="Unassembled WGS sequence"/>
</dbReference>
<proteinExistence type="predicted"/>
<evidence type="ECO:0000313" key="2">
    <source>
        <dbReference type="Proteomes" id="UP000828390"/>
    </source>
</evidence>
<comment type="caution">
    <text evidence="1">The sequence shown here is derived from an EMBL/GenBank/DDBJ whole genome shotgun (WGS) entry which is preliminary data.</text>
</comment>
<organism evidence="1 2">
    <name type="scientific">Dreissena polymorpha</name>
    <name type="common">Zebra mussel</name>
    <name type="synonym">Mytilus polymorpha</name>
    <dbReference type="NCBI Taxonomy" id="45954"/>
    <lineage>
        <taxon>Eukaryota</taxon>
        <taxon>Metazoa</taxon>
        <taxon>Spiralia</taxon>
        <taxon>Lophotrochozoa</taxon>
        <taxon>Mollusca</taxon>
        <taxon>Bivalvia</taxon>
        <taxon>Autobranchia</taxon>
        <taxon>Heteroconchia</taxon>
        <taxon>Euheterodonta</taxon>
        <taxon>Imparidentia</taxon>
        <taxon>Neoheterodontei</taxon>
        <taxon>Myida</taxon>
        <taxon>Dreissenoidea</taxon>
        <taxon>Dreissenidae</taxon>
        <taxon>Dreissena</taxon>
    </lineage>
</organism>
<protein>
    <submittedName>
        <fullName evidence="1">Uncharacterized protein</fullName>
    </submittedName>
</protein>
<accession>A0A9D4B609</accession>